<dbReference type="PANTHER" id="PTHR31214:SF2">
    <property type="entry name" value="PROTEIN FAM221A"/>
    <property type="match status" value="1"/>
</dbReference>
<evidence type="ECO:0000256" key="3">
    <source>
        <dbReference type="SAM" id="MobiDB-lite"/>
    </source>
</evidence>
<dbReference type="AlphaFoldDB" id="A0AAV2YQX9"/>
<dbReference type="Proteomes" id="UP001146120">
    <property type="component" value="Unassembled WGS sequence"/>
</dbReference>
<reference evidence="4" key="1">
    <citation type="submission" date="2022-11" db="EMBL/GenBank/DDBJ databases">
        <authorList>
            <person name="Morgan W.R."/>
            <person name="Tartar A."/>
        </authorList>
    </citation>
    <scope>NUCLEOTIDE SEQUENCE</scope>
    <source>
        <strain evidence="4">ARSEF 373</strain>
    </source>
</reference>
<evidence type="ECO:0000313" key="5">
    <source>
        <dbReference type="Proteomes" id="UP001146120"/>
    </source>
</evidence>
<keyword evidence="5" id="KW-1185">Reference proteome</keyword>
<accession>A0AAV2YQX9</accession>
<feature type="compositionally biased region" description="Basic and acidic residues" evidence="3">
    <location>
        <begin position="35"/>
        <end position="53"/>
    </location>
</feature>
<name>A0AAV2YQX9_9STRA</name>
<gene>
    <name evidence="4" type="ORF">N0F65_002251</name>
</gene>
<feature type="non-terminal residue" evidence="4">
    <location>
        <position position="1"/>
    </location>
</feature>
<proteinExistence type="inferred from homology"/>
<sequence>VDPGGQKNPAAHGPEHAAVVSPACCPNVPPGQSEQPEKSSRQSEERRVDNQREDELSIAVAKQKCHVVIKEAVPKKTESLAAPVSSGQAPTAAKSHVRQVVRWYCTVCSRECIPIREESRCLCGHRYKEHPSPRDDPRIKNKAAPFIAFACTTTKCPCKAFHYVVAEGAWILRCRCKHKHIDHDPGKAPFACNKPKCGCSAFDSPWVCNCDHPWASHEQEVVEKQVKPLHIFQQQFEVEELCQVQRTDLVNEPLCM</sequence>
<reference evidence="4" key="2">
    <citation type="journal article" date="2023" name="Microbiol Resour">
        <title>Decontamination and Annotation of the Draft Genome Sequence of the Oomycete Lagenidium giganteum ARSEF 373.</title>
        <authorList>
            <person name="Morgan W.R."/>
            <person name="Tartar A."/>
        </authorList>
    </citation>
    <scope>NUCLEOTIDE SEQUENCE</scope>
    <source>
        <strain evidence="4">ARSEF 373</strain>
    </source>
</reference>
<evidence type="ECO:0000256" key="1">
    <source>
        <dbReference type="ARBA" id="ARBA00011026"/>
    </source>
</evidence>
<dbReference type="EMBL" id="DAKRPA010000196">
    <property type="protein sequence ID" value="DAZ95622.1"/>
    <property type="molecule type" value="Genomic_DNA"/>
</dbReference>
<dbReference type="PANTHER" id="PTHR31214">
    <property type="entry name" value="PROTEIN FAM221A-RELATED"/>
    <property type="match status" value="1"/>
</dbReference>
<evidence type="ECO:0000313" key="4">
    <source>
        <dbReference type="EMBL" id="DAZ95622.1"/>
    </source>
</evidence>
<dbReference type="Pfam" id="PF14753">
    <property type="entry name" value="FAM221"/>
    <property type="match status" value="1"/>
</dbReference>
<organism evidence="4 5">
    <name type="scientific">Lagenidium giganteum</name>
    <dbReference type="NCBI Taxonomy" id="4803"/>
    <lineage>
        <taxon>Eukaryota</taxon>
        <taxon>Sar</taxon>
        <taxon>Stramenopiles</taxon>
        <taxon>Oomycota</taxon>
        <taxon>Peronosporomycetes</taxon>
        <taxon>Pythiales</taxon>
        <taxon>Pythiaceae</taxon>
    </lineage>
</organism>
<comment type="similarity">
    <text evidence="1">Belongs to the FAM221 family.</text>
</comment>
<protein>
    <recommendedName>
        <fullName evidence="2">Protein FAM221A</fullName>
    </recommendedName>
</protein>
<comment type="caution">
    <text evidence="4">The sequence shown here is derived from an EMBL/GenBank/DDBJ whole genome shotgun (WGS) entry which is preliminary data.</text>
</comment>
<feature type="region of interest" description="Disordered" evidence="3">
    <location>
        <begin position="1"/>
        <end position="53"/>
    </location>
</feature>
<dbReference type="InterPro" id="IPR026755">
    <property type="entry name" value="Fam221a/b"/>
</dbReference>
<evidence type="ECO:0000256" key="2">
    <source>
        <dbReference type="ARBA" id="ARBA00039630"/>
    </source>
</evidence>